<feature type="domain" description="RNase H type-1" evidence="13">
    <location>
        <begin position="237"/>
        <end position="387"/>
    </location>
</feature>
<evidence type="ECO:0000256" key="12">
    <source>
        <dbReference type="SAM" id="MobiDB-lite"/>
    </source>
</evidence>
<dbReference type="PANTHER" id="PTHR10642:SF26">
    <property type="entry name" value="RIBONUCLEASE H1"/>
    <property type="match status" value="1"/>
</dbReference>
<name>A0A2L2T6E3_9HYPO</name>
<keyword evidence="8" id="KW-0479">Metal-binding</keyword>
<keyword evidence="7" id="KW-0540">Nuclease</keyword>
<evidence type="ECO:0000259" key="13">
    <source>
        <dbReference type="PROSITE" id="PS50879"/>
    </source>
</evidence>
<evidence type="ECO:0000256" key="8">
    <source>
        <dbReference type="ARBA" id="ARBA00022723"/>
    </source>
</evidence>
<dbReference type="GO" id="GO:0043137">
    <property type="term" value="P:DNA replication, removal of RNA primer"/>
    <property type="evidence" value="ECO:0007669"/>
    <property type="project" value="TreeGrafter"/>
</dbReference>
<comment type="catalytic activity">
    <reaction evidence="1">
        <text>Endonucleolytic cleavage to 5'-phosphomonoester.</text>
        <dbReference type="EC" id="3.1.26.4"/>
    </reaction>
</comment>
<dbReference type="SUPFAM" id="SSF55658">
    <property type="entry name" value="L9 N-domain-like"/>
    <property type="match status" value="2"/>
</dbReference>
<reference evidence="15" key="1">
    <citation type="submission" date="2014-10" db="EMBL/GenBank/DDBJ databases">
        <authorList>
            <person name="King R."/>
        </authorList>
    </citation>
    <scope>NUCLEOTIDE SEQUENCE [LARGE SCALE GENOMIC DNA]</scope>
    <source>
        <strain evidence="15">A3/5</strain>
    </source>
</reference>
<evidence type="ECO:0000256" key="6">
    <source>
        <dbReference type="ARBA" id="ARBA00017721"/>
    </source>
</evidence>
<dbReference type="InterPro" id="IPR009027">
    <property type="entry name" value="Ribosomal_bL9/RNase_H1_N"/>
</dbReference>
<dbReference type="InterPro" id="IPR011320">
    <property type="entry name" value="RNase_H1_N"/>
</dbReference>
<dbReference type="SUPFAM" id="SSF53098">
    <property type="entry name" value="Ribonuclease H-like"/>
    <property type="match status" value="1"/>
</dbReference>
<dbReference type="Gene3D" id="3.30.420.10">
    <property type="entry name" value="Ribonuclease H-like superfamily/Ribonuclease H"/>
    <property type="match status" value="1"/>
</dbReference>
<comment type="similarity">
    <text evidence="4">Belongs to the RNase H family.</text>
</comment>
<evidence type="ECO:0000256" key="1">
    <source>
        <dbReference type="ARBA" id="ARBA00000077"/>
    </source>
</evidence>
<sequence length="392" mass="43178">MKRKAPSGGFGGGSARKKGKKNFYAVKVGRTPGIYHTWDECSEQVNRFPGAVFQGFVTAEEAREYMGGSGAPSASVPTARTPSASVTNASGSMKYYAVAVGSQPGIYNTWGETSRRIQGVSGAKHKMFDTLGEAEDYIRQFGAPETCQSLGIAPGPGQQARQSQQEPRQTPAEQTWEPRSTAYEPQQKQYQSAAEARPAARQFQQTQYASAAEQVEAERDARKAQHEQKLKKERQAEQDTIRIYTDGSSLGNGQAGSRAGLGVFFGHDDERNHAERLPGLPQTNQRAELLAILRAMEIAPLTQGIEIWTDSQYSINCVQVWSVNWERNNWMTSQKKPVANKDIVRDIRAKMRERQAAGAVTKFQWVKGHASDPGNHEADRLANIGSRMPEVA</sequence>
<dbReference type="AlphaFoldDB" id="A0A2L2T6E3"/>
<evidence type="ECO:0000256" key="3">
    <source>
        <dbReference type="ARBA" id="ARBA00004065"/>
    </source>
</evidence>
<dbReference type="STRING" id="56646.A0A2L2T6E3"/>
<keyword evidence="10" id="KW-0378">Hydrolase</keyword>
<proteinExistence type="inferred from homology"/>
<organism evidence="14 15">
    <name type="scientific">Fusarium venenatum</name>
    <dbReference type="NCBI Taxonomy" id="56646"/>
    <lineage>
        <taxon>Eukaryota</taxon>
        <taxon>Fungi</taxon>
        <taxon>Dikarya</taxon>
        <taxon>Ascomycota</taxon>
        <taxon>Pezizomycotina</taxon>
        <taxon>Sordariomycetes</taxon>
        <taxon>Hypocreomycetidae</taxon>
        <taxon>Hypocreales</taxon>
        <taxon>Nectriaceae</taxon>
        <taxon>Fusarium</taxon>
    </lineage>
</organism>
<evidence type="ECO:0000256" key="5">
    <source>
        <dbReference type="ARBA" id="ARBA00012180"/>
    </source>
</evidence>
<dbReference type="Pfam" id="PF01693">
    <property type="entry name" value="Cauli_VI"/>
    <property type="match status" value="2"/>
</dbReference>
<protein>
    <recommendedName>
        <fullName evidence="6">Ribonuclease H</fullName>
        <ecNumber evidence="5">3.1.26.4</ecNumber>
    </recommendedName>
</protein>
<evidence type="ECO:0000256" key="9">
    <source>
        <dbReference type="ARBA" id="ARBA00022759"/>
    </source>
</evidence>
<evidence type="ECO:0000313" key="14">
    <source>
        <dbReference type="EMBL" id="CEI65249.1"/>
    </source>
</evidence>
<dbReference type="InterPro" id="IPR050092">
    <property type="entry name" value="RNase_H"/>
</dbReference>
<feature type="region of interest" description="Disordered" evidence="12">
    <location>
        <begin position="147"/>
        <end position="239"/>
    </location>
</feature>
<dbReference type="InterPro" id="IPR036397">
    <property type="entry name" value="RNaseH_sf"/>
</dbReference>
<feature type="compositionally biased region" description="Low complexity" evidence="12">
    <location>
        <begin position="153"/>
        <end position="169"/>
    </location>
</feature>
<keyword evidence="11" id="KW-0460">Magnesium</keyword>
<feature type="region of interest" description="Disordered" evidence="12">
    <location>
        <begin position="367"/>
        <end position="392"/>
    </location>
</feature>
<feature type="compositionally biased region" description="Basic and acidic residues" evidence="12">
    <location>
        <begin position="216"/>
        <end position="239"/>
    </location>
</feature>
<evidence type="ECO:0000256" key="11">
    <source>
        <dbReference type="ARBA" id="ARBA00022842"/>
    </source>
</evidence>
<dbReference type="Proteomes" id="UP000245910">
    <property type="component" value="Chromosome I"/>
</dbReference>
<evidence type="ECO:0000256" key="2">
    <source>
        <dbReference type="ARBA" id="ARBA00001946"/>
    </source>
</evidence>
<evidence type="ECO:0000256" key="4">
    <source>
        <dbReference type="ARBA" id="ARBA00005300"/>
    </source>
</evidence>
<dbReference type="EC" id="3.1.26.4" evidence="5"/>
<dbReference type="InterPro" id="IPR002156">
    <property type="entry name" value="RNaseH_domain"/>
</dbReference>
<keyword evidence="9" id="KW-0255">Endonuclease</keyword>
<dbReference type="GO" id="GO:0004523">
    <property type="term" value="F:RNA-DNA hybrid ribonuclease activity"/>
    <property type="evidence" value="ECO:0007669"/>
    <property type="project" value="UniProtKB-EC"/>
</dbReference>
<dbReference type="InterPro" id="IPR012337">
    <property type="entry name" value="RNaseH-like_sf"/>
</dbReference>
<dbReference type="OrthoDB" id="407198at2759"/>
<dbReference type="Pfam" id="PF00075">
    <property type="entry name" value="RNase_H"/>
    <property type="match status" value="1"/>
</dbReference>
<comment type="cofactor">
    <cofactor evidence="2">
        <name>Mg(2+)</name>
        <dbReference type="ChEBI" id="CHEBI:18420"/>
    </cofactor>
</comment>
<comment type="function">
    <text evidence="3">Endonuclease that specifically degrades the RNA of RNA-DNA hybrids.</text>
</comment>
<dbReference type="PANTHER" id="PTHR10642">
    <property type="entry name" value="RIBONUCLEASE H1"/>
    <property type="match status" value="1"/>
</dbReference>
<dbReference type="FunFam" id="3.40.970.10:FF:000002">
    <property type="entry name" value="Ribonuclease H"/>
    <property type="match status" value="1"/>
</dbReference>
<dbReference type="GO" id="GO:0046872">
    <property type="term" value="F:metal ion binding"/>
    <property type="evidence" value="ECO:0007669"/>
    <property type="project" value="UniProtKB-KW"/>
</dbReference>
<evidence type="ECO:0000313" key="15">
    <source>
        <dbReference type="Proteomes" id="UP000245910"/>
    </source>
</evidence>
<dbReference type="EMBL" id="LN649229">
    <property type="protein sequence ID" value="CEI65249.1"/>
    <property type="molecule type" value="Genomic_DNA"/>
</dbReference>
<dbReference type="CDD" id="cd09280">
    <property type="entry name" value="RNase_HI_eukaryote_like"/>
    <property type="match status" value="1"/>
</dbReference>
<dbReference type="InterPro" id="IPR037056">
    <property type="entry name" value="RNase_H1_N_sf"/>
</dbReference>
<keyword evidence="15" id="KW-1185">Reference proteome</keyword>
<dbReference type="PROSITE" id="PS50879">
    <property type="entry name" value="RNASE_H_1"/>
    <property type="match status" value="1"/>
</dbReference>
<evidence type="ECO:0000256" key="7">
    <source>
        <dbReference type="ARBA" id="ARBA00022722"/>
    </source>
</evidence>
<feature type="compositionally biased region" description="Polar residues" evidence="12">
    <location>
        <begin position="183"/>
        <end position="192"/>
    </location>
</feature>
<accession>A0A2L2T6E3</accession>
<evidence type="ECO:0000256" key="10">
    <source>
        <dbReference type="ARBA" id="ARBA00022801"/>
    </source>
</evidence>
<dbReference type="Gene3D" id="3.40.970.10">
    <property type="entry name" value="Ribonuclease H1, N-terminal domain"/>
    <property type="match status" value="2"/>
</dbReference>
<dbReference type="GO" id="GO:0003676">
    <property type="term" value="F:nucleic acid binding"/>
    <property type="evidence" value="ECO:0007669"/>
    <property type="project" value="InterPro"/>
</dbReference>